<keyword evidence="3" id="KW-1185">Reference proteome</keyword>
<feature type="compositionally biased region" description="Low complexity" evidence="1">
    <location>
        <begin position="83"/>
        <end position="94"/>
    </location>
</feature>
<evidence type="ECO:0008006" key="4">
    <source>
        <dbReference type="Google" id="ProtNLM"/>
    </source>
</evidence>
<dbReference type="Proteomes" id="UP001304970">
    <property type="component" value="Chromosome"/>
</dbReference>
<dbReference type="PROSITE" id="PS51257">
    <property type="entry name" value="PROKAR_LIPOPROTEIN"/>
    <property type="match status" value="1"/>
</dbReference>
<accession>A0AA96V6V8</accession>
<dbReference type="AlphaFoldDB" id="A0AA96V6V8"/>
<feature type="compositionally biased region" description="Pro residues" evidence="1">
    <location>
        <begin position="693"/>
        <end position="703"/>
    </location>
</feature>
<protein>
    <recommendedName>
        <fullName evidence="4">Beta propeller domain protein</fullName>
    </recommendedName>
</protein>
<name>A0AA96V6V8_9EURY</name>
<feature type="region of interest" description="Disordered" evidence="1">
    <location>
        <begin position="684"/>
        <end position="703"/>
    </location>
</feature>
<dbReference type="Pfam" id="PF09826">
    <property type="entry name" value="Beta_propel"/>
    <property type="match status" value="1"/>
</dbReference>
<evidence type="ECO:0000313" key="3">
    <source>
        <dbReference type="Proteomes" id="UP001304970"/>
    </source>
</evidence>
<evidence type="ECO:0000313" key="2">
    <source>
        <dbReference type="EMBL" id="WNY27208.1"/>
    </source>
</evidence>
<gene>
    <name evidence="2" type="ORF">MsAm2_09990</name>
</gene>
<feature type="region of interest" description="Disordered" evidence="1">
    <location>
        <begin position="67"/>
        <end position="111"/>
    </location>
</feature>
<evidence type="ECO:0000256" key="1">
    <source>
        <dbReference type="SAM" id="MobiDB-lite"/>
    </source>
</evidence>
<organism evidence="2 3">
    <name type="scientific">Methanolapillus ohkumae</name>
    <dbReference type="NCBI Taxonomy" id="3028298"/>
    <lineage>
        <taxon>Archaea</taxon>
        <taxon>Methanobacteriati</taxon>
        <taxon>Methanobacteriota</taxon>
        <taxon>Stenosarchaea group</taxon>
        <taxon>Methanomicrobia</taxon>
        <taxon>Methanosarcinales</taxon>
        <taxon>Methanosarcinaceae</taxon>
        <taxon>Methanolapillus</taxon>
    </lineage>
</organism>
<reference evidence="2 3" key="1">
    <citation type="submission" date="2023-07" db="EMBL/GenBank/DDBJ databases">
        <title>Closed genome sequence of Methanosarcinaceae archaeon Am2.</title>
        <authorList>
            <person name="Poehlein A."/>
            <person name="Protasov E."/>
            <person name="Platt K."/>
            <person name="Reeh H."/>
            <person name="Daniel R."/>
            <person name="Brune A."/>
        </authorList>
    </citation>
    <scope>NUCLEOTIDE SEQUENCE [LARGE SCALE GENOMIC DNA]</scope>
    <source>
        <strain evidence="2 3">Am2</strain>
    </source>
</reference>
<dbReference type="EMBL" id="CP131061">
    <property type="protein sequence ID" value="WNY27208.1"/>
    <property type="molecule type" value="Genomic_DNA"/>
</dbReference>
<sequence length="703" mass="78400">MKFMSLLLSCLILSAAVFAGGCLSNTPTSDTEMDMIPFGSEKEMQTYFETVYQPDYSYRSGISISGEAQPVPETANPSPRPPSDSSATPTTPAMPNVPASPEAPADGSGSIDRVSETNVQVAGVDEADLVKTDGNTIYYTPQNYYVYNLTAVNDSYGGMYYNYETYPSTFVIDALPPETAAVLSNIGMTGELYLINNTLVAVSYQDISAYNVTNPAAPVMIWHQDLDGYYVESRLIDGKLYLVAQNYSAVYPVIYMGNPIPYTDYYHPVGPVTTRPATDSTYFVSQINVGNGTFEKTIALIGSPSSTVVYSSLDNLYLTNYYYPDETAISMKFITEYGNDYFPSDIMAKIGRIVDNPDLSENVKYTAVSETIYDYMNTLSSEERSNLYNEYDQAYSIYLEEYIKNSESTLISKINLTNFTVITGTVPGLINNQFSMDEYDSNLRVATTVGNYWRLSDDRSSGVYVLDEKMKTIGNLSGLAPGERIYSARFVDDRLYMVTYKQVDPFFVIDVSNPNKPSVLGELKLPGYSTYLQPINDTLVLGLGYTDNGQMKLSLFDVTNVSAPIELSSYVFTNTYGSEALYDHHAFLWDPEYNVLVLPTYEHAYIMEIKNNNISMKKDDVHKESSVIRSIYINNYLYTFSNKEVHILDQNTWDLVKVISIPQPTYPYSSYPYPYYGKPVPDMPANTPTTAASPPPVSAVPVK</sequence>
<proteinExistence type="predicted"/>
<dbReference type="InterPro" id="IPR019198">
    <property type="entry name" value="Beta_propeller_containing"/>
</dbReference>